<evidence type="ECO:0000256" key="4">
    <source>
        <dbReference type="ARBA" id="ARBA00022692"/>
    </source>
</evidence>
<evidence type="ECO:0000256" key="5">
    <source>
        <dbReference type="ARBA" id="ARBA00022989"/>
    </source>
</evidence>
<feature type="transmembrane region" description="Helical" evidence="8">
    <location>
        <begin position="132"/>
        <end position="149"/>
    </location>
</feature>
<dbReference type="InterPro" id="IPR000917">
    <property type="entry name" value="Sulfatase_N"/>
</dbReference>
<name>A0A8I2AI12_9GAMM</name>
<dbReference type="InterPro" id="IPR017850">
    <property type="entry name" value="Alkaline_phosphatase_core_sf"/>
</dbReference>
<dbReference type="Proteomes" id="UP000674270">
    <property type="component" value="Unassembled WGS sequence"/>
</dbReference>
<dbReference type="RefSeq" id="WP_181468522.1">
    <property type="nucleotide sequence ID" value="NZ_JAGKLY010000001.1"/>
</dbReference>
<dbReference type="InterPro" id="IPR058130">
    <property type="entry name" value="PEA_transf_C"/>
</dbReference>
<organism evidence="10 11">
    <name type="scientific">Providencia huaxiensis</name>
    <dbReference type="NCBI Taxonomy" id="2027290"/>
    <lineage>
        <taxon>Bacteria</taxon>
        <taxon>Pseudomonadati</taxon>
        <taxon>Pseudomonadota</taxon>
        <taxon>Gammaproteobacteria</taxon>
        <taxon>Enterobacterales</taxon>
        <taxon>Morganellaceae</taxon>
        <taxon>Providencia</taxon>
    </lineage>
</organism>
<dbReference type="PANTHER" id="PTHR30443">
    <property type="entry name" value="INNER MEMBRANE PROTEIN"/>
    <property type="match status" value="1"/>
</dbReference>
<protein>
    <submittedName>
        <fullName evidence="10">Phosphoethanolamine transferase</fullName>
    </submittedName>
</protein>
<evidence type="ECO:0000259" key="9">
    <source>
        <dbReference type="Pfam" id="PF00884"/>
    </source>
</evidence>
<evidence type="ECO:0000256" key="7">
    <source>
        <dbReference type="ARBA" id="ARBA00038481"/>
    </source>
</evidence>
<feature type="transmembrane region" description="Helical" evidence="8">
    <location>
        <begin position="12"/>
        <end position="30"/>
    </location>
</feature>
<feature type="domain" description="Sulfatase N-terminal" evidence="9">
    <location>
        <begin position="209"/>
        <end position="469"/>
    </location>
</feature>
<keyword evidence="6 8" id="KW-0472">Membrane</keyword>
<reference evidence="10" key="1">
    <citation type="submission" date="2021-03" db="EMBL/GenBank/DDBJ databases">
        <authorList>
            <person name="Stanton E."/>
        </authorList>
    </citation>
    <scope>NUCLEOTIDE SEQUENCE</scope>
    <source>
        <strain evidence="10">2020EL-00113</strain>
    </source>
</reference>
<evidence type="ECO:0000313" key="11">
    <source>
        <dbReference type="Proteomes" id="UP000674270"/>
    </source>
</evidence>
<feature type="transmembrane region" description="Helical" evidence="8">
    <location>
        <begin position="36"/>
        <end position="52"/>
    </location>
</feature>
<dbReference type="GO" id="GO:0016776">
    <property type="term" value="F:phosphotransferase activity, phosphate group as acceptor"/>
    <property type="evidence" value="ECO:0007669"/>
    <property type="project" value="TreeGrafter"/>
</dbReference>
<proteinExistence type="inferred from homology"/>
<sequence>MRFALQNLKKINILNFCILFFFVCLSHLALGYEFKAIYAFAVFLLLLAINANKFIYLTSVFLLAFISAIYYPTAMLYGEPSFNIATAMLYTDRKESLEFVSNIPYYYYAVSFLILLLGYASTRFRFKISNKFRLIFISIFAVIFLQAPIKTAISDHHFSLLDTGIPEVKFLKQSVAAISSTIEEHKRISEMLAKDDDYPKLTSTGEYDTYVIVIGESVRKDLLHAYGFELENTPFLDKINGRIFTNYISAAPSTVPSLTHTISEHVKIQNNIITLAKKADFYTYWISNQGSISGADTPIASIGKRADNPIFIKKGSFTSNENDNELIPYINTAIKQQVKGKKLIVVHLMGSHTPACERTNNEYDEFYLSNRASCYVQSVKNTDSLLRSIYDDLKLSNERWSMMYFADHGVSFSNRDVPSKLDLIHGDEYKENYSVPFFITSYNDVNREFITARVSGMNFLSLYSEWLGINLYQKANCQFISNQDCKFSNSVLNFKNNAVSFDKLPNDIIPHH</sequence>
<dbReference type="GO" id="GO:0005886">
    <property type="term" value="C:plasma membrane"/>
    <property type="evidence" value="ECO:0007669"/>
    <property type="project" value="UniProtKB-SubCell"/>
</dbReference>
<evidence type="ECO:0000256" key="1">
    <source>
        <dbReference type="ARBA" id="ARBA00004651"/>
    </source>
</evidence>
<dbReference type="GO" id="GO:0009244">
    <property type="term" value="P:lipopolysaccharide core region biosynthetic process"/>
    <property type="evidence" value="ECO:0007669"/>
    <property type="project" value="TreeGrafter"/>
</dbReference>
<dbReference type="Pfam" id="PF00884">
    <property type="entry name" value="Sulfatase"/>
    <property type="match status" value="1"/>
</dbReference>
<dbReference type="EMBL" id="JAGKLY010000001">
    <property type="protein sequence ID" value="MBQ0267207.1"/>
    <property type="molecule type" value="Genomic_DNA"/>
</dbReference>
<feature type="transmembrane region" description="Helical" evidence="8">
    <location>
        <begin position="59"/>
        <end position="78"/>
    </location>
</feature>
<keyword evidence="2" id="KW-1003">Cell membrane</keyword>
<dbReference type="InterPro" id="IPR040423">
    <property type="entry name" value="PEA_transferase"/>
</dbReference>
<comment type="caution">
    <text evidence="10">The sequence shown here is derived from an EMBL/GenBank/DDBJ whole genome shotgun (WGS) entry which is preliminary data.</text>
</comment>
<evidence type="ECO:0000256" key="6">
    <source>
        <dbReference type="ARBA" id="ARBA00023136"/>
    </source>
</evidence>
<keyword evidence="4 8" id="KW-0812">Transmembrane</keyword>
<accession>A0A8I2AI12</accession>
<evidence type="ECO:0000256" key="2">
    <source>
        <dbReference type="ARBA" id="ARBA00022475"/>
    </source>
</evidence>
<comment type="subcellular location">
    <subcellularLocation>
        <location evidence="1">Cell membrane</location>
        <topology evidence="1">Multi-pass membrane protein</topology>
    </subcellularLocation>
</comment>
<dbReference type="PANTHER" id="PTHR30443:SF4">
    <property type="entry name" value="PHOSPHOETHANOLAMINE TRANSFERASE OPGE-RELATED"/>
    <property type="match status" value="1"/>
</dbReference>
<keyword evidence="3 10" id="KW-0808">Transferase</keyword>
<comment type="similarity">
    <text evidence="7">Belongs to the phosphoethanolamine transferase family.</text>
</comment>
<evidence type="ECO:0000256" key="3">
    <source>
        <dbReference type="ARBA" id="ARBA00022679"/>
    </source>
</evidence>
<keyword evidence="5 8" id="KW-1133">Transmembrane helix</keyword>
<evidence type="ECO:0000313" key="10">
    <source>
        <dbReference type="EMBL" id="MBQ0267207.1"/>
    </source>
</evidence>
<dbReference type="AlphaFoldDB" id="A0A8I2AI12"/>
<dbReference type="SUPFAM" id="SSF53649">
    <property type="entry name" value="Alkaline phosphatase-like"/>
    <property type="match status" value="1"/>
</dbReference>
<dbReference type="Gene3D" id="3.40.720.10">
    <property type="entry name" value="Alkaline Phosphatase, subunit A"/>
    <property type="match status" value="1"/>
</dbReference>
<gene>
    <name evidence="10" type="ORF">J7T18_02710</name>
</gene>
<evidence type="ECO:0000256" key="8">
    <source>
        <dbReference type="SAM" id="Phobius"/>
    </source>
</evidence>
<dbReference type="CDD" id="cd16017">
    <property type="entry name" value="LptA"/>
    <property type="match status" value="1"/>
</dbReference>
<feature type="transmembrane region" description="Helical" evidence="8">
    <location>
        <begin position="103"/>
        <end position="120"/>
    </location>
</feature>